<evidence type="ECO:0000256" key="7">
    <source>
        <dbReference type="ARBA" id="ARBA00023002"/>
    </source>
</evidence>
<dbReference type="AlphaFoldDB" id="A0A8T7M8I5"/>
<dbReference type="Gene3D" id="3.20.20.220">
    <property type="match status" value="1"/>
</dbReference>
<dbReference type="RefSeq" id="WP_341470151.1">
    <property type="nucleotide sequence ID" value="NZ_CP128400.1"/>
</dbReference>
<comment type="cofactor">
    <cofactor evidence="8">
        <name>Zn(2+)</name>
        <dbReference type="ChEBI" id="CHEBI:29105"/>
    </cofactor>
</comment>
<dbReference type="PANTHER" id="PTHR11103:SF18">
    <property type="entry name" value="SLR1189 PROTEIN"/>
    <property type="match status" value="1"/>
</dbReference>
<dbReference type="SUPFAM" id="SSF82282">
    <property type="entry name" value="Homocysteine S-methyltransferase"/>
    <property type="match status" value="1"/>
</dbReference>
<accession>A0A8T7M8I5</accession>
<keyword evidence="8" id="KW-0862">Zinc</keyword>
<dbReference type="InterPro" id="IPR003171">
    <property type="entry name" value="Mehydrof_redctse-like"/>
</dbReference>
<keyword evidence="5 8" id="KW-0808">Transferase</keyword>
<dbReference type="GO" id="GO:0006555">
    <property type="term" value="P:methionine metabolic process"/>
    <property type="evidence" value="ECO:0007669"/>
    <property type="project" value="InterPro"/>
</dbReference>
<keyword evidence="14" id="KW-1185">Reference proteome</keyword>
<dbReference type="Proteomes" id="UP001431572">
    <property type="component" value="Chromosome 2"/>
</dbReference>
<dbReference type="InterPro" id="IPR036589">
    <property type="entry name" value="HCY_dom_sf"/>
</dbReference>
<dbReference type="GO" id="GO:0008168">
    <property type="term" value="F:methyltransferase activity"/>
    <property type="evidence" value="ECO:0007669"/>
    <property type="project" value="UniProtKB-UniRule"/>
</dbReference>
<dbReference type="EMBL" id="JACATZ010000003">
    <property type="protein sequence ID" value="NWJ48313.1"/>
    <property type="molecule type" value="Genomic_DNA"/>
</dbReference>
<comment type="pathway">
    <text evidence="2">One-carbon metabolism; tetrahydrofolate interconversion.</text>
</comment>
<proteinExistence type="predicted"/>
<dbReference type="NCBIfam" id="NF006396">
    <property type="entry name" value="PRK08645.1"/>
    <property type="match status" value="1"/>
</dbReference>
<dbReference type="SUPFAM" id="SSF51730">
    <property type="entry name" value="FAD-linked oxidoreductase"/>
    <property type="match status" value="1"/>
</dbReference>
<evidence type="ECO:0000256" key="6">
    <source>
        <dbReference type="ARBA" id="ARBA00022827"/>
    </source>
</evidence>
<dbReference type="GO" id="GO:0004489">
    <property type="term" value="F:methylenetetrahydrofolate reductase [NAD(P)H] activity"/>
    <property type="evidence" value="ECO:0007669"/>
    <property type="project" value="UniProtKB-EC"/>
</dbReference>
<dbReference type="EC" id="2.1.1.10" evidence="11"/>
<dbReference type="InterPro" id="IPR029041">
    <property type="entry name" value="FAD-linked_oxidoreductase-like"/>
</dbReference>
<feature type="domain" description="Hcy-binding" evidence="10">
    <location>
        <begin position="2"/>
        <end position="292"/>
    </location>
</feature>
<feature type="binding site" evidence="8">
    <location>
        <position position="210"/>
    </location>
    <ligand>
        <name>Zn(2+)</name>
        <dbReference type="ChEBI" id="CHEBI:29105"/>
    </ligand>
</feature>
<organism evidence="11 13">
    <name type="scientific">Candidatus Chlorohelix allophototropha</name>
    <dbReference type="NCBI Taxonomy" id="3003348"/>
    <lineage>
        <taxon>Bacteria</taxon>
        <taxon>Bacillati</taxon>
        <taxon>Chloroflexota</taxon>
        <taxon>Chloroflexia</taxon>
        <taxon>Candidatus Chloroheliales</taxon>
        <taxon>Candidatus Chloroheliaceae</taxon>
        <taxon>Candidatus Chlorohelix</taxon>
    </lineage>
</organism>
<evidence type="ECO:0000259" key="10">
    <source>
        <dbReference type="PROSITE" id="PS50970"/>
    </source>
</evidence>
<feature type="region of interest" description="Disordered" evidence="9">
    <location>
        <begin position="307"/>
        <end position="332"/>
    </location>
</feature>
<evidence type="ECO:0000313" key="11">
    <source>
        <dbReference type="EMBL" id="NWJ48313.1"/>
    </source>
</evidence>
<dbReference type="Pfam" id="PF02574">
    <property type="entry name" value="S-methyl_trans"/>
    <property type="match status" value="1"/>
</dbReference>
<gene>
    <name evidence="11" type="ORF">HXX08_20855</name>
    <name evidence="12" type="ORF">OZ401_003854</name>
</gene>
<evidence type="ECO:0000313" key="12">
    <source>
        <dbReference type="EMBL" id="WJW68247.1"/>
    </source>
</evidence>
<feature type="binding site" evidence="8">
    <location>
        <position position="277"/>
    </location>
    <ligand>
        <name>Zn(2+)</name>
        <dbReference type="ChEBI" id="CHEBI:29105"/>
    </ligand>
</feature>
<dbReference type="InterPro" id="IPR003726">
    <property type="entry name" value="HCY_dom"/>
</dbReference>
<name>A0A8T7M8I5_9CHLR</name>
<dbReference type="Proteomes" id="UP000521676">
    <property type="component" value="Unassembled WGS sequence"/>
</dbReference>
<evidence type="ECO:0000313" key="14">
    <source>
        <dbReference type="Proteomes" id="UP001431572"/>
    </source>
</evidence>
<dbReference type="Gene3D" id="3.20.20.330">
    <property type="entry name" value="Homocysteine-binding-like domain"/>
    <property type="match status" value="1"/>
</dbReference>
<dbReference type="GO" id="GO:0046872">
    <property type="term" value="F:metal ion binding"/>
    <property type="evidence" value="ECO:0007669"/>
    <property type="project" value="UniProtKB-KW"/>
</dbReference>
<evidence type="ECO:0000256" key="8">
    <source>
        <dbReference type="PROSITE-ProRule" id="PRU00333"/>
    </source>
</evidence>
<reference evidence="11 13" key="1">
    <citation type="submission" date="2020-06" db="EMBL/GenBank/DDBJ databases">
        <title>Anoxygenic phototrophic Chloroflexota member uses a Type I reaction center.</title>
        <authorList>
            <person name="Tsuji J.M."/>
            <person name="Shaw N.A."/>
            <person name="Nagashima S."/>
            <person name="Venkiteswaran J."/>
            <person name="Schiff S.L."/>
            <person name="Hanada S."/>
            <person name="Tank M."/>
            <person name="Neufeld J.D."/>
        </authorList>
    </citation>
    <scope>NUCLEOTIDE SEQUENCE [LARGE SCALE GENOMIC DNA]</scope>
    <source>
        <strain evidence="11">L227-S17</strain>
    </source>
</reference>
<keyword evidence="7 11" id="KW-0560">Oxidoreductase</keyword>
<dbReference type="PANTHER" id="PTHR11103">
    <property type="entry name" value="SLR1189 PROTEIN"/>
    <property type="match status" value="1"/>
</dbReference>
<dbReference type="PROSITE" id="PS50970">
    <property type="entry name" value="HCY"/>
    <property type="match status" value="1"/>
</dbReference>
<protein>
    <submittedName>
        <fullName evidence="11">Bifunctional homocysteine S-methyltransferase/methylenetetrahydrofolate reductase</fullName>
        <ecNumber evidence="11">1.5.1.20</ecNumber>
        <ecNumber evidence="11">2.1.1.10</ecNumber>
    </submittedName>
</protein>
<feature type="binding site" evidence="8">
    <location>
        <position position="278"/>
    </location>
    <ligand>
        <name>Zn(2+)</name>
        <dbReference type="ChEBI" id="CHEBI:29105"/>
    </ligand>
</feature>
<dbReference type="EC" id="1.5.1.20" evidence="11"/>
<dbReference type="Pfam" id="PF02219">
    <property type="entry name" value="MTHFR"/>
    <property type="match status" value="1"/>
</dbReference>
<reference evidence="12" key="2">
    <citation type="journal article" date="2024" name="Nature">
        <title>Anoxygenic phototroph of the Chloroflexota uses a type I reaction centre.</title>
        <authorList>
            <person name="Tsuji J.M."/>
            <person name="Shaw N.A."/>
            <person name="Nagashima S."/>
            <person name="Venkiteswaran J.J."/>
            <person name="Schiff S.L."/>
            <person name="Watanabe T."/>
            <person name="Fukui M."/>
            <person name="Hanada S."/>
            <person name="Tank M."/>
            <person name="Neufeld J.D."/>
        </authorList>
    </citation>
    <scope>NUCLEOTIDE SEQUENCE</scope>
    <source>
        <strain evidence="12">L227-S17</strain>
    </source>
</reference>
<evidence type="ECO:0000313" key="13">
    <source>
        <dbReference type="Proteomes" id="UP000521676"/>
    </source>
</evidence>
<evidence type="ECO:0000256" key="3">
    <source>
        <dbReference type="ARBA" id="ARBA00022603"/>
    </source>
</evidence>
<keyword evidence="8" id="KW-0479">Metal-binding</keyword>
<dbReference type="CDD" id="cd00537">
    <property type="entry name" value="MTHFR"/>
    <property type="match status" value="1"/>
</dbReference>
<dbReference type="GO" id="GO:0032259">
    <property type="term" value="P:methylation"/>
    <property type="evidence" value="ECO:0007669"/>
    <property type="project" value="UniProtKB-KW"/>
</dbReference>
<evidence type="ECO:0000256" key="9">
    <source>
        <dbReference type="SAM" id="MobiDB-lite"/>
    </source>
</evidence>
<keyword evidence="3 8" id="KW-0489">Methyltransferase</keyword>
<evidence type="ECO:0000256" key="5">
    <source>
        <dbReference type="ARBA" id="ARBA00022679"/>
    </source>
</evidence>
<dbReference type="EMBL" id="CP128400">
    <property type="protein sequence ID" value="WJW68247.1"/>
    <property type="molecule type" value="Genomic_DNA"/>
</dbReference>
<comment type="cofactor">
    <cofactor evidence="1">
        <name>FAD</name>
        <dbReference type="ChEBI" id="CHEBI:57692"/>
    </cofactor>
</comment>
<keyword evidence="4" id="KW-0285">Flavoprotein</keyword>
<evidence type="ECO:0000256" key="1">
    <source>
        <dbReference type="ARBA" id="ARBA00001974"/>
    </source>
</evidence>
<evidence type="ECO:0000256" key="2">
    <source>
        <dbReference type="ARBA" id="ARBA00004777"/>
    </source>
</evidence>
<keyword evidence="6" id="KW-0274">FAD</keyword>
<sequence length="636" mass="69112">MYNPLLERLEKGPILCDGGMGSLIFARGVPYQQCYEELNVTQSDFIQQIHRDYIAAGAEIIETNTFGGNRYRLARHNLENRVRELNLKGAKIAKEARDISGENVMVAGSIGPLGQVSGAGGGLTSEQIQEAFCEQIEALMEGGVDLLIFETFYDFTEMKLALEIARKLTNMPIVAQMTFIEDGTTFSGNTPAQVVQMLREGGADVVGVNCHIGPQGTLSVLEQMVTSAPEFHNFSAQPNAGAPIRAEGRMLYQATPEYFARLVPEFLGLGVKILGGCCGTTPEHITAMRHAIDSLLPEQVKKFAPGSSGEYIFSPPHHDPGPDNQEQTTGGALQRTLDKSTNCEPTELARKLASKEFVVSVELLPPKGINPTRMLQAASRMAELGADVVNITDSAMAKVRMGSMTCAILIKQSVGIETIIHYTSRDRNLMALQSDLLGAHANGIRNVLALTGDPPRLGDYPGASGIWDVDSIGLVAMMNRFNQGADWNGTSIGTPANFNIGCAFEPTAHDVEVHIERLRKKIEAGAHFIMTQPVFDVEILRETLGRLGNIKLPIIAGIMLLHNYKLAEYIHNEVPGIVIPKSVLERMRDAGDKASLEGLKIAAELIEQMGSMVQGVYLMPHGKYDASAELVRMLKG</sequence>
<evidence type="ECO:0000256" key="4">
    <source>
        <dbReference type="ARBA" id="ARBA00022630"/>
    </source>
</evidence>